<feature type="transmembrane region" description="Helical" evidence="1">
    <location>
        <begin position="49"/>
        <end position="71"/>
    </location>
</feature>
<dbReference type="PANTHER" id="PTHR38441">
    <property type="entry name" value="INTEGRAL MEMBRANE PROTEIN-RELATED"/>
    <property type="match status" value="1"/>
</dbReference>
<accession>A0A923RJI4</accession>
<dbReference type="AlphaFoldDB" id="A0A923RJI4"/>
<keyword evidence="3" id="KW-1185">Reference proteome</keyword>
<dbReference type="InterPro" id="IPR007436">
    <property type="entry name" value="DUF485"/>
</dbReference>
<dbReference type="Proteomes" id="UP000637359">
    <property type="component" value="Unassembled WGS sequence"/>
</dbReference>
<evidence type="ECO:0000313" key="3">
    <source>
        <dbReference type="Proteomes" id="UP000637359"/>
    </source>
</evidence>
<reference evidence="2" key="1">
    <citation type="submission" date="2020-08" db="EMBL/GenBank/DDBJ databases">
        <title>Genome public.</title>
        <authorList>
            <person name="Liu C."/>
            <person name="Sun Q."/>
        </authorList>
    </citation>
    <scope>NUCLEOTIDE SEQUENCE</scope>
    <source>
        <strain evidence="2">BX22</strain>
    </source>
</reference>
<keyword evidence="1" id="KW-0472">Membrane</keyword>
<sequence>MEERVMSLIQEKKRMVVPAMIMVFIFYFMLPLSLLFFPDKMNQISVIPGVTWAWLYGFLQIPMTWLMGWLYHWKSKKFDQRIDDLVQEELS</sequence>
<dbReference type="RefSeq" id="WP_186869116.1">
    <property type="nucleotide sequence ID" value="NZ_JACOOL010000004.1"/>
</dbReference>
<evidence type="ECO:0000256" key="1">
    <source>
        <dbReference type="SAM" id="Phobius"/>
    </source>
</evidence>
<feature type="transmembrane region" description="Helical" evidence="1">
    <location>
        <begin position="16"/>
        <end position="37"/>
    </location>
</feature>
<comment type="caution">
    <text evidence="2">The sequence shown here is derived from an EMBL/GenBank/DDBJ whole genome shotgun (WGS) entry which is preliminary data.</text>
</comment>
<organism evidence="2 3">
    <name type="scientific">Ornithinibacillus hominis</name>
    <dbReference type="NCBI Taxonomy" id="2763055"/>
    <lineage>
        <taxon>Bacteria</taxon>
        <taxon>Bacillati</taxon>
        <taxon>Bacillota</taxon>
        <taxon>Bacilli</taxon>
        <taxon>Bacillales</taxon>
        <taxon>Bacillaceae</taxon>
        <taxon>Ornithinibacillus</taxon>
    </lineage>
</organism>
<dbReference type="PANTHER" id="PTHR38441:SF1">
    <property type="entry name" value="MEMBRANE PROTEIN"/>
    <property type="match status" value="1"/>
</dbReference>
<proteinExistence type="predicted"/>
<name>A0A923RJI4_9BACI</name>
<gene>
    <name evidence="2" type="ORF">H8S33_06105</name>
</gene>
<protein>
    <submittedName>
        <fullName evidence="2">DUF485 domain-containing protein</fullName>
    </submittedName>
</protein>
<evidence type="ECO:0000313" key="2">
    <source>
        <dbReference type="EMBL" id="MBC5636397.1"/>
    </source>
</evidence>
<keyword evidence="1" id="KW-1133">Transmembrane helix</keyword>
<dbReference type="EMBL" id="JACOOL010000004">
    <property type="protein sequence ID" value="MBC5636397.1"/>
    <property type="molecule type" value="Genomic_DNA"/>
</dbReference>
<dbReference type="Pfam" id="PF04341">
    <property type="entry name" value="DUF485"/>
    <property type="match status" value="1"/>
</dbReference>
<keyword evidence="1" id="KW-0812">Transmembrane</keyword>